<organism evidence="1 2">
    <name type="scientific">Gluconobacter oxydans NBRC 3293</name>
    <dbReference type="NCBI Taxonomy" id="1315969"/>
    <lineage>
        <taxon>Bacteria</taxon>
        <taxon>Pseudomonadati</taxon>
        <taxon>Pseudomonadota</taxon>
        <taxon>Alphaproteobacteria</taxon>
        <taxon>Acetobacterales</taxon>
        <taxon>Acetobacteraceae</taxon>
        <taxon>Gluconobacter</taxon>
    </lineage>
</organism>
<protein>
    <submittedName>
        <fullName evidence="1">Uncharacterized protein</fullName>
    </submittedName>
</protein>
<gene>
    <name evidence="1" type="ORF">NBRC3293_0732</name>
</gene>
<proteinExistence type="predicted"/>
<dbReference type="EMBL" id="BARJ01000003">
    <property type="protein sequence ID" value="GEM16235.1"/>
    <property type="molecule type" value="Genomic_DNA"/>
</dbReference>
<evidence type="ECO:0000313" key="2">
    <source>
        <dbReference type="Proteomes" id="UP000484858"/>
    </source>
</evidence>
<name>A0A829WLT8_GLUOY</name>
<accession>A0A829WLT8</accession>
<dbReference type="Proteomes" id="UP000484858">
    <property type="component" value="Unassembled WGS sequence"/>
</dbReference>
<evidence type="ECO:0000313" key="1">
    <source>
        <dbReference type="EMBL" id="GEM16235.1"/>
    </source>
</evidence>
<reference evidence="1 2" key="1">
    <citation type="submission" date="2013-04" db="EMBL/GenBank/DDBJ databases">
        <title>Gluconobacter oxydans NBRC 3293 whole genome sequence.</title>
        <authorList>
            <person name="Matsutani M."/>
            <person name="Yakushi T."/>
            <person name="Matsushita K."/>
        </authorList>
    </citation>
    <scope>NUCLEOTIDE SEQUENCE [LARGE SCALE GENOMIC DNA]</scope>
    <source>
        <strain evidence="1 2">NBRC 3293</strain>
    </source>
</reference>
<dbReference type="AlphaFoldDB" id="A0A829WLT8"/>
<sequence>MPVHPAPFRPRPSPAHTQDCFRSLLLHPAAAFETVFPERSLPS</sequence>
<comment type="caution">
    <text evidence="1">The sequence shown here is derived from an EMBL/GenBank/DDBJ whole genome shotgun (WGS) entry which is preliminary data.</text>
</comment>